<evidence type="ECO:0000313" key="2">
    <source>
        <dbReference type="EMBL" id="SMY16298.1"/>
    </source>
</evidence>
<evidence type="ECO:0000259" key="1">
    <source>
        <dbReference type="Pfam" id="PF01935"/>
    </source>
</evidence>
<keyword evidence="3" id="KW-1185">Reference proteome</keyword>
<organism evidence="2 3">
    <name type="scientific">Photobacterium aquimaris</name>
    <dbReference type="NCBI Taxonomy" id="512643"/>
    <lineage>
        <taxon>Bacteria</taxon>
        <taxon>Pseudomonadati</taxon>
        <taxon>Pseudomonadota</taxon>
        <taxon>Gammaproteobacteria</taxon>
        <taxon>Vibrionales</taxon>
        <taxon>Vibrionaceae</taxon>
        <taxon>Photobacterium</taxon>
    </lineage>
</organism>
<dbReference type="Pfam" id="PF01935">
    <property type="entry name" value="DUF87"/>
    <property type="match status" value="1"/>
</dbReference>
<dbReference type="Gene3D" id="3.40.50.300">
    <property type="entry name" value="P-loop containing nucleotide triphosphate hydrolases"/>
    <property type="match status" value="2"/>
</dbReference>
<dbReference type="PANTHER" id="PTHR42957:SF1">
    <property type="entry name" value="HELICASE MJ1565-RELATED"/>
    <property type="match status" value="1"/>
</dbReference>
<dbReference type="Proteomes" id="UP000196485">
    <property type="component" value="Unassembled WGS sequence"/>
</dbReference>
<gene>
    <name evidence="2" type="ORF">PAQU9191_01529</name>
</gene>
<dbReference type="InterPro" id="IPR027417">
    <property type="entry name" value="P-loop_NTPase"/>
</dbReference>
<proteinExistence type="predicted"/>
<sequence>MSIEIGEVISVKGTNIIIELYEESNKETLFYNGEKFNGVSIQEFVLIRRGFKDIVARVQGEYLDERFKDEENNCYIRKVELSPIGYFQFDEFFEGIKHLPMIRDVAYLMSDKQVKSIFGKTDDSFIVGETLIEEIPVSLPWSKLFNTHMGVFGNTGSGKSNTLTNLYTTLFRNKRDSFGGKSHFIIIDFNGEYTNDQLIAKSKGKKVYELDTRNNDGDKFPLTNEIFWDEELFGILFKATENTQKPFLKRVVSGRNKYQHNPDSLQNYVKSTVKRALVSTSQKKEFVELISEIAKLVGSENLQQTVREMAWHSKKEALFFPHRPNPNYLDGGSNDLTFRTYCEPYIERINIVGLSPFSELKLRINTQLLSDLVSGYVQFDHIQPLLKRVEASLTALDRVFEISEEQPVEALLSVISLRKTNQEIKKVLPLLLAKFYYGMHKQKVLNQNPPQQTFHMIIDEAHNILSTQSNRESESWKDYRLELFEEIIKEGRKFGFFLTLSSQRPADISPTIMSQIHNFFIHRLVNDRDLTLLENTISSLDDISRQMIPNLSKGCAVITGTSFDIPMVVQFSEMPDGSRPDSDDIDIGTLWS</sequence>
<dbReference type="PANTHER" id="PTHR42957">
    <property type="entry name" value="HELICASE MJ1565-RELATED"/>
    <property type="match status" value="1"/>
</dbReference>
<dbReference type="InterPro" id="IPR008571">
    <property type="entry name" value="HerA-like"/>
</dbReference>
<evidence type="ECO:0000313" key="3">
    <source>
        <dbReference type="Proteomes" id="UP000196485"/>
    </source>
</evidence>
<dbReference type="InterPro" id="IPR002789">
    <property type="entry name" value="HerA_central"/>
</dbReference>
<dbReference type="AlphaFoldDB" id="A0A1Y6L0Y8"/>
<reference evidence="3" key="1">
    <citation type="submission" date="2017-06" db="EMBL/GenBank/DDBJ databases">
        <authorList>
            <person name="Rodrigo-Torres L."/>
            <person name="Arahal R. D."/>
            <person name="Lucena T."/>
        </authorList>
    </citation>
    <scope>NUCLEOTIDE SEQUENCE [LARGE SCALE GENOMIC DNA]</scope>
    <source>
        <strain evidence="3">type strain: CECT 9192</strain>
    </source>
</reference>
<dbReference type="RefSeq" id="WP_087820386.1">
    <property type="nucleotide sequence ID" value="NZ_FYAH01000002.1"/>
</dbReference>
<dbReference type="EMBL" id="FYAH01000002">
    <property type="protein sequence ID" value="SMY16298.1"/>
    <property type="molecule type" value="Genomic_DNA"/>
</dbReference>
<accession>A0A1Y6L0Y8</accession>
<name>A0A1Y6L0Y8_9GAMM</name>
<feature type="domain" description="Helicase HerA central" evidence="1">
    <location>
        <begin position="128"/>
        <end position="365"/>
    </location>
</feature>
<dbReference type="SUPFAM" id="SSF52540">
    <property type="entry name" value="P-loop containing nucleoside triphosphate hydrolases"/>
    <property type="match status" value="1"/>
</dbReference>
<protein>
    <submittedName>
        <fullName evidence="2">AAA-like domain protein</fullName>
    </submittedName>
</protein>